<dbReference type="RefSeq" id="XP_004991027.1">
    <property type="nucleotide sequence ID" value="XM_004990970.1"/>
</dbReference>
<evidence type="ECO:0000313" key="13">
    <source>
        <dbReference type="EMBL" id="EGD76655.1"/>
    </source>
</evidence>
<evidence type="ECO:0000256" key="10">
    <source>
        <dbReference type="PROSITE-ProRule" id="PRU00236"/>
    </source>
</evidence>
<dbReference type="GO" id="GO:0097372">
    <property type="term" value="F:histone H3K18 deacetylase activity, NAD-dependent"/>
    <property type="evidence" value="ECO:0007669"/>
    <property type="project" value="TreeGrafter"/>
</dbReference>
<accession>F2UHQ6</accession>
<dbReference type="Gene3D" id="3.40.50.1220">
    <property type="entry name" value="TPP-binding domain"/>
    <property type="match status" value="2"/>
</dbReference>
<feature type="binding site" evidence="10">
    <location>
        <position position="83"/>
    </location>
    <ligand>
        <name>Zn(2+)</name>
        <dbReference type="ChEBI" id="CHEBI:29105"/>
    </ligand>
</feature>
<dbReference type="GO" id="GO:0046872">
    <property type="term" value="F:metal ion binding"/>
    <property type="evidence" value="ECO:0007669"/>
    <property type="project" value="UniProtKB-KW"/>
</dbReference>
<feature type="active site" description="Proton acceptor" evidence="10">
    <location>
        <position position="75"/>
    </location>
</feature>
<keyword evidence="6" id="KW-0520">NAD</keyword>
<gene>
    <name evidence="13" type="ORF">PTSG_08005</name>
</gene>
<keyword evidence="5 10" id="KW-0862">Zinc</keyword>
<feature type="region of interest" description="Disordered" evidence="11">
    <location>
        <begin position="98"/>
        <end position="151"/>
    </location>
</feature>
<dbReference type="eggNOG" id="KOG1905">
    <property type="taxonomic scope" value="Eukaryota"/>
</dbReference>
<proteinExistence type="inferred from homology"/>
<evidence type="ECO:0000313" key="14">
    <source>
        <dbReference type="Proteomes" id="UP000007799"/>
    </source>
</evidence>
<dbReference type="SUPFAM" id="SSF52467">
    <property type="entry name" value="DHS-like NAD/FAD-binding domain"/>
    <property type="match status" value="1"/>
</dbReference>
<feature type="compositionally biased region" description="Low complexity" evidence="11">
    <location>
        <begin position="112"/>
        <end position="139"/>
    </location>
</feature>
<dbReference type="InterPro" id="IPR026590">
    <property type="entry name" value="Ssirtuin_cat_dom"/>
</dbReference>
<evidence type="ECO:0000259" key="12">
    <source>
        <dbReference type="PROSITE" id="PS50305"/>
    </source>
</evidence>
<evidence type="ECO:0000256" key="11">
    <source>
        <dbReference type="SAM" id="MobiDB-lite"/>
    </source>
</evidence>
<reference evidence="13" key="1">
    <citation type="submission" date="2009-08" db="EMBL/GenBank/DDBJ databases">
        <title>Annotation of Salpingoeca rosetta.</title>
        <authorList>
            <consortium name="The Broad Institute Genome Sequencing Platform"/>
            <person name="Russ C."/>
            <person name="Cuomo C."/>
            <person name="Burger G."/>
            <person name="Gray M.W."/>
            <person name="Holland P.W.H."/>
            <person name="King N."/>
            <person name="Lang F.B.F."/>
            <person name="Roger A.J."/>
            <person name="Ruiz-Trillo I."/>
            <person name="Young S.K."/>
            <person name="Zeng Q."/>
            <person name="Gargeya S."/>
            <person name="Alvarado L."/>
            <person name="Berlin A."/>
            <person name="Chapman S.B."/>
            <person name="Chen Z."/>
            <person name="Freedman E."/>
            <person name="Gellesch M."/>
            <person name="Goldberg J."/>
            <person name="Griggs A."/>
            <person name="Gujja S."/>
            <person name="Heilman E."/>
            <person name="Heiman D."/>
            <person name="Howarth C."/>
            <person name="Mehta T."/>
            <person name="Neiman D."/>
            <person name="Pearson M."/>
            <person name="Roberts A."/>
            <person name="Saif S."/>
            <person name="Shea T."/>
            <person name="Shenoy N."/>
            <person name="Sisk P."/>
            <person name="Stolte C."/>
            <person name="Sykes S."/>
            <person name="White J."/>
            <person name="Yandava C."/>
            <person name="Haas B."/>
            <person name="Nusbaum C."/>
            <person name="Birren B."/>
        </authorList>
    </citation>
    <scope>NUCLEOTIDE SEQUENCE [LARGE SCALE GENOMIC DNA]</scope>
    <source>
        <strain evidence="13">ATCC 50818</strain>
    </source>
</reference>
<dbReference type="GO" id="GO:0070403">
    <property type="term" value="F:NAD+ binding"/>
    <property type="evidence" value="ECO:0007669"/>
    <property type="project" value="InterPro"/>
</dbReference>
<dbReference type="GeneID" id="16071580"/>
<organism evidence="14">
    <name type="scientific">Salpingoeca rosetta (strain ATCC 50818 / BSB-021)</name>
    <dbReference type="NCBI Taxonomy" id="946362"/>
    <lineage>
        <taxon>Eukaryota</taxon>
        <taxon>Choanoflagellata</taxon>
        <taxon>Craspedida</taxon>
        <taxon>Salpingoecidae</taxon>
        <taxon>Salpingoeca</taxon>
    </lineage>
</organism>
<dbReference type="InterPro" id="IPR050134">
    <property type="entry name" value="NAD-dep_sirtuin_deacylases"/>
</dbReference>
<evidence type="ECO:0000256" key="8">
    <source>
        <dbReference type="ARBA" id="ARBA00041832"/>
    </source>
</evidence>
<dbReference type="InParanoid" id="F2UHQ6"/>
<dbReference type="Proteomes" id="UP000007799">
    <property type="component" value="Unassembled WGS sequence"/>
</dbReference>
<dbReference type="OrthoDB" id="2919105at2759"/>
<keyword evidence="2" id="KW-0597">Phosphoprotein</keyword>
<dbReference type="Gene3D" id="2.20.28.200">
    <property type="match status" value="1"/>
</dbReference>
<dbReference type="Pfam" id="PF02146">
    <property type="entry name" value="SIR2"/>
    <property type="match status" value="1"/>
</dbReference>
<evidence type="ECO:0000256" key="6">
    <source>
        <dbReference type="ARBA" id="ARBA00023027"/>
    </source>
</evidence>
<feature type="binding site" evidence="10">
    <location>
        <position position="86"/>
    </location>
    <ligand>
        <name>Zn(2+)</name>
        <dbReference type="ChEBI" id="CHEBI:29105"/>
    </ligand>
</feature>
<dbReference type="InterPro" id="IPR003000">
    <property type="entry name" value="Sirtuin"/>
</dbReference>
<dbReference type="EMBL" id="GL832975">
    <property type="protein sequence ID" value="EGD76655.1"/>
    <property type="molecule type" value="Genomic_DNA"/>
</dbReference>
<feature type="compositionally biased region" description="Basic residues" evidence="11">
    <location>
        <begin position="101"/>
        <end position="111"/>
    </location>
</feature>
<dbReference type="GO" id="GO:0000785">
    <property type="term" value="C:chromatin"/>
    <property type="evidence" value="ECO:0007669"/>
    <property type="project" value="TreeGrafter"/>
</dbReference>
<dbReference type="STRING" id="946362.F2UHQ6"/>
<evidence type="ECO:0000256" key="7">
    <source>
        <dbReference type="ARBA" id="ARBA00038170"/>
    </source>
</evidence>
<evidence type="ECO:0000256" key="3">
    <source>
        <dbReference type="ARBA" id="ARBA00022679"/>
    </source>
</evidence>
<evidence type="ECO:0000256" key="2">
    <source>
        <dbReference type="ARBA" id="ARBA00022553"/>
    </source>
</evidence>
<feature type="domain" description="Deacetylase sirtuin-type" evidence="12">
    <location>
        <begin position="1"/>
        <end position="255"/>
    </location>
</feature>
<evidence type="ECO:0000256" key="9">
    <source>
        <dbReference type="ARBA" id="ARBA00043038"/>
    </source>
</evidence>
<keyword evidence="3" id="KW-0808">Transferase</keyword>
<evidence type="ECO:0000256" key="1">
    <source>
        <dbReference type="ARBA" id="ARBA00001947"/>
    </source>
</evidence>
<dbReference type="GO" id="GO:0005634">
    <property type="term" value="C:nucleus"/>
    <property type="evidence" value="ECO:0007669"/>
    <property type="project" value="TreeGrafter"/>
</dbReference>
<feature type="region of interest" description="Disordered" evidence="11">
    <location>
        <begin position="254"/>
        <end position="372"/>
    </location>
</feature>
<protein>
    <recommendedName>
        <fullName evidence="9">Regulatory protein SIR2 homolog 7</fullName>
    </recommendedName>
    <alternativeName>
        <fullName evidence="8">SIR2-like protein 7</fullName>
    </alternativeName>
</protein>
<sequence length="372" mass="41168">MLVGPAGLWARAQRGEAPESIARDLPNLADCTPTYTHMVLARLVAVGAVDFIVSQNCDGLHLRSGVPASKLAEIHGNCFIEVCPACHKVYRRRFDVSAQSRVRRHTTRRTCTHCTQQHQHTEQQQPQPQQQPQQQHQQQPPSPRPLLTAAPCPRDGVHLEDTIVHFGETTRHASVANWGAAMAAAAAATVVVVLGSSLKVLKAYPCLWKRVKQRKCELFIVNSQWTPLDRWAVQKTHSDVDAFMRALVAAHDRAPAAGDGSGGGGASRGVSNDEHGGAPKSVVKKEEEEEEEDEDQRQQDYDQDHDQEEEELKSVAPAALVNGSWRPQTYVREEDPFWQQCDDDDGDNDDDDDARAPGGWLMAGLKRSAHRK</sequence>
<comment type="cofactor">
    <cofactor evidence="1">
        <name>Zn(2+)</name>
        <dbReference type="ChEBI" id="CHEBI:29105"/>
    </cofactor>
</comment>
<dbReference type="FunCoup" id="F2UHQ6">
    <property type="interactions" value="439"/>
</dbReference>
<comment type="similarity">
    <text evidence="7">Belongs to the sirtuin family. Class IV subfamily.</text>
</comment>
<evidence type="ECO:0000256" key="5">
    <source>
        <dbReference type="ARBA" id="ARBA00022833"/>
    </source>
</evidence>
<feature type="binding site" evidence="10">
    <location>
        <position position="152"/>
    </location>
    <ligand>
        <name>Zn(2+)</name>
        <dbReference type="ChEBI" id="CHEBI:29105"/>
    </ligand>
</feature>
<feature type="compositionally biased region" description="Acidic residues" evidence="11">
    <location>
        <begin position="341"/>
        <end position="353"/>
    </location>
</feature>
<dbReference type="InterPro" id="IPR029035">
    <property type="entry name" value="DHS-like_NAD/FAD-binding_dom"/>
</dbReference>
<keyword evidence="4 10" id="KW-0479">Metal-binding</keyword>
<dbReference type="PANTHER" id="PTHR11085:SF1">
    <property type="entry name" value="NAD-DEPENDENT PROTEIN DEACETYLASE SIRTUIN-7"/>
    <property type="match status" value="1"/>
</dbReference>
<dbReference type="PANTHER" id="PTHR11085">
    <property type="entry name" value="NAD-DEPENDENT PROTEIN DEACYLASE SIRTUIN-5, MITOCHONDRIAL-RELATED"/>
    <property type="match status" value="1"/>
</dbReference>
<dbReference type="AlphaFoldDB" id="F2UHQ6"/>
<dbReference type="KEGG" id="sre:PTSG_08005"/>
<name>F2UHQ6_SALR5</name>
<feature type="binding site" evidence="10">
    <location>
        <position position="114"/>
    </location>
    <ligand>
        <name>Zn(2+)</name>
        <dbReference type="ChEBI" id="CHEBI:29105"/>
    </ligand>
</feature>
<keyword evidence="14" id="KW-1185">Reference proteome</keyword>
<evidence type="ECO:0000256" key="4">
    <source>
        <dbReference type="ARBA" id="ARBA00022723"/>
    </source>
</evidence>
<dbReference type="PROSITE" id="PS50305">
    <property type="entry name" value="SIRTUIN"/>
    <property type="match status" value="1"/>
</dbReference>